<keyword evidence="1" id="KW-0812">Transmembrane</keyword>
<evidence type="ECO:0000256" key="1">
    <source>
        <dbReference type="SAM" id="Phobius"/>
    </source>
</evidence>
<dbReference type="OMA" id="CFKETEA"/>
<feature type="transmembrane region" description="Helical" evidence="1">
    <location>
        <begin position="101"/>
        <end position="122"/>
    </location>
</feature>
<reference evidence="3" key="2">
    <citation type="submission" date="2010-04" db="EMBL/GenBank/DDBJ databases">
        <authorList>
            <person name="Buell R."/>
            <person name="Hamilton J."/>
            <person name="Hostetler J."/>
        </authorList>
    </citation>
    <scope>NUCLEOTIDE SEQUENCE [LARGE SCALE GENOMIC DNA]</scope>
    <source>
        <strain evidence="3">DAOM:BR144</strain>
    </source>
</reference>
<reference evidence="2" key="3">
    <citation type="submission" date="2015-02" db="UniProtKB">
        <authorList>
            <consortium name="EnsemblProtists"/>
        </authorList>
    </citation>
    <scope>IDENTIFICATION</scope>
    <source>
        <strain evidence="2">DAOM BR144</strain>
    </source>
</reference>
<reference evidence="3" key="1">
    <citation type="journal article" date="2010" name="Genome Biol.">
        <title>Genome sequence of the necrotrophic plant pathogen Pythium ultimum reveals original pathogenicity mechanisms and effector repertoire.</title>
        <authorList>
            <person name="Levesque C.A."/>
            <person name="Brouwer H."/>
            <person name="Cano L."/>
            <person name="Hamilton J.P."/>
            <person name="Holt C."/>
            <person name="Huitema E."/>
            <person name="Raffaele S."/>
            <person name="Robideau G.P."/>
            <person name="Thines M."/>
            <person name="Win J."/>
            <person name="Zerillo M.M."/>
            <person name="Beakes G.W."/>
            <person name="Boore J.L."/>
            <person name="Busam D."/>
            <person name="Dumas B."/>
            <person name="Ferriera S."/>
            <person name="Fuerstenberg S.I."/>
            <person name="Gachon C.M."/>
            <person name="Gaulin E."/>
            <person name="Govers F."/>
            <person name="Grenville-Briggs L."/>
            <person name="Horner N."/>
            <person name="Hostetler J."/>
            <person name="Jiang R.H."/>
            <person name="Johnson J."/>
            <person name="Krajaejun T."/>
            <person name="Lin H."/>
            <person name="Meijer H.J."/>
            <person name="Moore B."/>
            <person name="Morris P."/>
            <person name="Phuntmart V."/>
            <person name="Puiu D."/>
            <person name="Shetty J."/>
            <person name="Stajich J.E."/>
            <person name="Tripathy S."/>
            <person name="Wawra S."/>
            <person name="van West P."/>
            <person name="Whitty B.R."/>
            <person name="Coutinho P.M."/>
            <person name="Henrissat B."/>
            <person name="Martin F."/>
            <person name="Thomas P.D."/>
            <person name="Tyler B.M."/>
            <person name="De Vries R.P."/>
            <person name="Kamoun S."/>
            <person name="Yandell M."/>
            <person name="Tisserat N."/>
            <person name="Buell C.R."/>
        </authorList>
    </citation>
    <scope>NUCLEOTIDE SEQUENCE</scope>
    <source>
        <strain evidence="3">DAOM:BR144</strain>
    </source>
</reference>
<keyword evidence="3" id="KW-1185">Reference proteome</keyword>
<dbReference type="HOGENOM" id="CLU_1597786_0_0_1"/>
<evidence type="ECO:0000313" key="3">
    <source>
        <dbReference type="Proteomes" id="UP000019132"/>
    </source>
</evidence>
<protein>
    <submittedName>
        <fullName evidence="2">Uncharacterized protein</fullName>
    </submittedName>
</protein>
<name>K3W9B2_GLOUD</name>
<dbReference type="EMBL" id="GL376626">
    <property type="status" value="NOT_ANNOTATED_CDS"/>
    <property type="molecule type" value="Genomic_DNA"/>
</dbReference>
<keyword evidence="1" id="KW-1133">Transmembrane helix</keyword>
<organism evidence="2 3">
    <name type="scientific">Globisporangium ultimum (strain ATCC 200006 / CBS 805.95 / DAOM BR144)</name>
    <name type="common">Pythium ultimum</name>
    <dbReference type="NCBI Taxonomy" id="431595"/>
    <lineage>
        <taxon>Eukaryota</taxon>
        <taxon>Sar</taxon>
        <taxon>Stramenopiles</taxon>
        <taxon>Oomycota</taxon>
        <taxon>Peronosporomycetes</taxon>
        <taxon>Pythiales</taxon>
        <taxon>Pythiaceae</taxon>
        <taxon>Globisporangium</taxon>
    </lineage>
</organism>
<dbReference type="eggNOG" id="ENOG502SKYB">
    <property type="taxonomic scope" value="Eukaryota"/>
</dbReference>
<dbReference type="AlphaFoldDB" id="K3W9B2"/>
<dbReference type="Proteomes" id="UP000019132">
    <property type="component" value="Unassembled WGS sequence"/>
</dbReference>
<dbReference type="EnsemblProtists" id="PYU1_T001553">
    <property type="protein sequence ID" value="PYU1_T001553"/>
    <property type="gene ID" value="PYU1_G001553"/>
</dbReference>
<sequence>MDIDSYAILLRYSRTPSVANNTDCFKETEAFVHCTEMNHLYIEKTLQPAYTTAFFFLFQDAAVRDVLNTSASNHGANSVALAFLKNVQLIDVKLSSPLSNIMSTLFGAGIPFGLTMTIVLYGNQREAKVQQSLDACNIAEALINDTKFPPLLLRPTIDVNEIDVEKY</sequence>
<dbReference type="InParanoid" id="K3W9B2"/>
<dbReference type="VEuPathDB" id="FungiDB:PYU1_G001553"/>
<accession>K3W9B2</accession>
<keyword evidence="1" id="KW-0472">Membrane</keyword>
<proteinExistence type="predicted"/>
<evidence type="ECO:0000313" key="2">
    <source>
        <dbReference type="EnsemblProtists" id="PYU1_T001553"/>
    </source>
</evidence>